<reference evidence="2 3" key="1">
    <citation type="submission" date="2013-07" db="EMBL/GenBank/DDBJ databases">
        <title>Comparative Genomic and Metabolomic Analysis of Twelve Strains of Pseudoalteromonas luteoviolacea.</title>
        <authorList>
            <person name="Vynne N.G."/>
            <person name="Mansson M."/>
            <person name="Gram L."/>
        </authorList>
    </citation>
    <scope>NUCLEOTIDE SEQUENCE [LARGE SCALE GENOMIC DNA]</scope>
    <source>
        <strain evidence="2 3">NCIMB 1942</strain>
    </source>
</reference>
<dbReference type="EMBL" id="AUXT01000027">
    <property type="protein sequence ID" value="KZN57466.1"/>
    <property type="molecule type" value="Genomic_DNA"/>
</dbReference>
<name>A0A161YC83_9GAMM</name>
<feature type="transmembrane region" description="Helical" evidence="1">
    <location>
        <begin position="7"/>
        <end position="27"/>
    </location>
</feature>
<dbReference type="AlphaFoldDB" id="A0A161YC83"/>
<feature type="transmembrane region" description="Helical" evidence="1">
    <location>
        <begin position="147"/>
        <end position="171"/>
    </location>
</feature>
<dbReference type="PATRIC" id="fig|1365253.3.peg.653"/>
<evidence type="ECO:0008006" key="4">
    <source>
        <dbReference type="Google" id="ProtNLM"/>
    </source>
</evidence>
<keyword evidence="1" id="KW-0472">Membrane</keyword>
<organism evidence="2 3">
    <name type="scientific">Pseudoalteromonas luteoviolacea NCIMB 1942</name>
    <dbReference type="NCBI Taxonomy" id="1365253"/>
    <lineage>
        <taxon>Bacteria</taxon>
        <taxon>Pseudomonadati</taxon>
        <taxon>Pseudomonadota</taxon>
        <taxon>Gammaproteobacteria</taxon>
        <taxon>Alteromonadales</taxon>
        <taxon>Pseudoalteromonadaceae</taxon>
        <taxon>Pseudoalteromonas</taxon>
    </lineage>
</organism>
<evidence type="ECO:0000256" key="1">
    <source>
        <dbReference type="SAM" id="Phobius"/>
    </source>
</evidence>
<feature type="transmembrane region" description="Helical" evidence="1">
    <location>
        <begin position="87"/>
        <end position="108"/>
    </location>
</feature>
<keyword evidence="1" id="KW-1133">Transmembrane helix</keyword>
<evidence type="ECO:0000313" key="2">
    <source>
        <dbReference type="EMBL" id="KZN57466.1"/>
    </source>
</evidence>
<dbReference type="Proteomes" id="UP000076587">
    <property type="component" value="Unassembled WGS sequence"/>
</dbReference>
<evidence type="ECO:0000313" key="3">
    <source>
        <dbReference type="Proteomes" id="UP000076587"/>
    </source>
</evidence>
<feature type="transmembrane region" description="Helical" evidence="1">
    <location>
        <begin position="48"/>
        <end position="67"/>
    </location>
</feature>
<accession>A0A161YC83</accession>
<sequence>MNEFIDLISWVLKALMLLVVVYLLYYFKQYRLGLLFGRSGSLKTRDDHELHSCFLAALVTLVFYVLFQQLLDYIVTLPIEQMALRQIYHFIAACTSASIIITLTLLHAVRGCTFSPVARFCCYLQFLSMVLKTTQLIVYGYMDIVAFNSVFSILILTITIVQFILVAKYPLKIFMINKFARES</sequence>
<dbReference type="RefSeq" id="WP_063375664.1">
    <property type="nucleotide sequence ID" value="NZ_AUXT01000027.1"/>
</dbReference>
<gene>
    <name evidence="2" type="ORF">N482_23570</name>
</gene>
<keyword evidence="1" id="KW-0812">Transmembrane</keyword>
<comment type="caution">
    <text evidence="2">The sequence shown here is derived from an EMBL/GenBank/DDBJ whole genome shotgun (WGS) entry which is preliminary data.</text>
</comment>
<protein>
    <recommendedName>
        <fullName evidence="4">TLC domain-containing protein</fullName>
    </recommendedName>
</protein>
<proteinExistence type="predicted"/>
<dbReference type="OrthoDB" id="6312399at2"/>